<dbReference type="Proteomes" id="UP000283509">
    <property type="component" value="Unassembled WGS sequence"/>
</dbReference>
<sequence>MFSSFQTASLSSSPTGFPPISRPNIVSMWGIGGFTSPALPTPPAVTPNTIASTLGNPQMPSVTFFNSRAPMGFNFRMAGSHLGTPYVYKRKPEDELEEVKPVVKQHITEEKMSAHLNALHLSESYCNHKLGKKGLPSEVELSEDSDEGLGHFGEDQDGMLMDAKGPMRLIISDERGETSASSSPDSGISVSSPPPSLSFLGQQSSRVSPFSAGSVSAEAGDDLLSLPSTSSGSRGGGYLPPLRRPASPLPDPMADDDFSERMEFNNNNGNAPNFMWLEENNNSALIDLNAVEPQRAPLLDDLPDLPDSDDMDL</sequence>
<feature type="region of interest" description="Disordered" evidence="1">
    <location>
        <begin position="175"/>
        <end position="259"/>
    </location>
</feature>
<feature type="compositionally biased region" description="Low complexity" evidence="1">
    <location>
        <begin position="179"/>
        <end position="205"/>
    </location>
</feature>
<reference evidence="2 3" key="1">
    <citation type="submission" date="2018-04" db="EMBL/GenBank/DDBJ databases">
        <authorList>
            <person name="Zhang X."/>
            <person name="Yuan J."/>
            <person name="Li F."/>
            <person name="Xiang J."/>
        </authorList>
    </citation>
    <scope>NUCLEOTIDE SEQUENCE [LARGE SCALE GENOMIC DNA]</scope>
    <source>
        <tissue evidence="2">Muscle</tissue>
    </source>
</reference>
<organism evidence="2 3">
    <name type="scientific">Penaeus vannamei</name>
    <name type="common">Whiteleg shrimp</name>
    <name type="synonym">Litopenaeus vannamei</name>
    <dbReference type="NCBI Taxonomy" id="6689"/>
    <lineage>
        <taxon>Eukaryota</taxon>
        <taxon>Metazoa</taxon>
        <taxon>Ecdysozoa</taxon>
        <taxon>Arthropoda</taxon>
        <taxon>Crustacea</taxon>
        <taxon>Multicrustacea</taxon>
        <taxon>Malacostraca</taxon>
        <taxon>Eumalacostraca</taxon>
        <taxon>Eucarida</taxon>
        <taxon>Decapoda</taxon>
        <taxon>Dendrobranchiata</taxon>
        <taxon>Penaeoidea</taxon>
        <taxon>Penaeidae</taxon>
        <taxon>Penaeus</taxon>
    </lineage>
</organism>
<dbReference type="AlphaFoldDB" id="A0A423U3C6"/>
<reference evidence="2 3" key="2">
    <citation type="submission" date="2019-01" db="EMBL/GenBank/DDBJ databases">
        <title>The decoding of complex shrimp genome reveals the adaptation for benthos swimmer, frequently molting mechanism and breeding impact on genome.</title>
        <authorList>
            <person name="Sun Y."/>
            <person name="Gao Y."/>
            <person name="Yu Y."/>
        </authorList>
    </citation>
    <scope>NUCLEOTIDE SEQUENCE [LARGE SCALE GENOMIC DNA]</scope>
    <source>
        <tissue evidence="2">Muscle</tissue>
    </source>
</reference>
<keyword evidence="3" id="KW-1185">Reference proteome</keyword>
<dbReference type="OrthoDB" id="10022757at2759"/>
<evidence type="ECO:0000313" key="3">
    <source>
        <dbReference type="Proteomes" id="UP000283509"/>
    </source>
</evidence>
<gene>
    <name evidence="2" type="ORF">C7M84_023613</name>
</gene>
<evidence type="ECO:0000313" key="2">
    <source>
        <dbReference type="EMBL" id="ROT83208.1"/>
    </source>
</evidence>
<name>A0A423U3C6_PENVA</name>
<comment type="caution">
    <text evidence="2">The sequence shown here is derived from an EMBL/GenBank/DDBJ whole genome shotgun (WGS) entry which is preliminary data.</text>
</comment>
<protein>
    <submittedName>
        <fullName evidence="2">Uncharacterized protein</fullName>
    </submittedName>
</protein>
<dbReference type="EMBL" id="QCYY01000718">
    <property type="protein sequence ID" value="ROT83208.1"/>
    <property type="molecule type" value="Genomic_DNA"/>
</dbReference>
<proteinExistence type="predicted"/>
<accession>A0A423U3C6</accession>
<feature type="region of interest" description="Disordered" evidence="1">
    <location>
        <begin position="136"/>
        <end position="160"/>
    </location>
</feature>
<evidence type="ECO:0000256" key="1">
    <source>
        <dbReference type="SAM" id="MobiDB-lite"/>
    </source>
</evidence>